<reference evidence="1 2" key="1">
    <citation type="submission" date="2021-06" db="EMBL/GenBank/DDBJ databases">
        <title>A haploid diamondback moth (Plutella xylostella L.) genome assembly resolves 31 chromosomes and identifies a diamide resistance mutation.</title>
        <authorList>
            <person name="Ward C.M."/>
            <person name="Perry K.D."/>
            <person name="Baker G."/>
            <person name="Powis K."/>
            <person name="Heckel D.G."/>
            <person name="Baxter S.W."/>
        </authorList>
    </citation>
    <scope>NUCLEOTIDE SEQUENCE [LARGE SCALE GENOMIC DNA]</scope>
    <source>
        <strain evidence="1 2">LV</strain>
        <tissue evidence="1">Single pupa</tissue>
    </source>
</reference>
<gene>
    <name evidence="1" type="ORF">JYU34_002533</name>
</gene>
<organism evidence="1 2">
    <name type="scientific">Plutella xylostella</name>
    <name type="common">Diamondback moth</name>
    <name type="synonym">Plutella maculipennis</name>
    <dbReference type="NCBI Taxonomy" id="51655"/>
    <lineage>
        <taxon>Eukaryota</taxon>
        <taxon>Metazoa</taxon>
        <taxon>Ecdysozoa</taxon>
        <taxon>Arthropoda</taxon>
        <taxon>Hexapoda</taxon>
        <taxon>Insecta</taxon>
        <taxon>Pterygota</taxon>
        <taxon>Neoptera</taxon>
        <taxon>Endopterygota</taxon>
        <taxon>Lepidoptera</taxon>
        <taxon>Glossata</taxon>
        <taxon>Ditrysia</taxon>
        <taxon>Yponomeutoidea</taxon>
        <taxon>Plutellidae</taxon>
        <taxon>Plutella</taxon>
    </lineage>
</organism>
<sequence>MKLMTGNKKADGCVRKRVQDHRSVVEGAARGSAARGPIGTDMMRLRAPALSATEHISLWQIYE</sequence>
<proteinExistence type="predicted"/>
<evidence type="ECO:0000313" key="1">
    <source>
        <dbReference type="EMBL" id="KAG7311491.1"/>
    </source>
</evidence>
<accession>A0ABQ7R2H3</accession>
<protein>
    <submittedName>
        <fullName evidence="1">Uncharacterized protein</fullName>
    </submittedName>
</protein>
<dbReference type="EMBL" id="JAHIBW010000004">
    <property type="protein sequence ID" value="KAG7311491.1"/>
    <property type="molecule type" value="Genomic_DNA"/>
</dbReference>
<keyword evidence="2" id="KW-1185">Reference proteome</keyword>
<dbReference type="Proteomes" id="UP000823941">
    <property type="component" value="Chromosome 4"/>
</dbReference>
<evidence type="ECO:0000313" key="2">
    <source>
        <dbReference type="Proteomes" id="UP000823941"/>
    </source>
</evidence>
<name>A0ABQ7R2H3_PLUXY</name>
<comment type="caution">
    <text evidence="1">The sequence shown here is derived from an EMBL/GenBank/DDBJ whole genome shotgun (WGS) entry which is preliminary data.</text>
</comment>